<name>A0A974W2V6_9NOCA</name>
<evidence type="ECO:0000256" key="2">
    <source>
        <dbReference type="ARBA" id="ARBA00023002"/>
    </source>
</evidence>
<dbReference type="EMBL" id="CP070619">
    <property type="protein sequence ID" value="QSE90046.1"/>
    <property type="molecule type" value="Genomic_DNA"/>
</dbReference>
<evidence type="ECO:0000256" key="4">
    <source>
        <dbReference type="ARBA" id="ARBA00049194"/>
    </source>
</evidence>
<dbReference type="InterPro" id="IPR016160">
    <property type="entry name" value="Ald_DH_CS_CYS"/>
</dbReference>
<dbReference type="Proteomes" id="UP000662986">
    <property type="component" value="Chromosome"/>
</dbReference>
<dbReference type="Pfam" id="PF00171">
    <property type="entry name" value="Aldedh"/>
    <property type="match status" value="1"/>
</dbReference>
<evidence type="ECO:0000256" key="5">
    <source>
        <dbReference type="PROSITE-ProRule" id="PRU10007"/>
    </source>
</evidence>
<dbReference type="SUPFAM" id="SSF53720">
    <property type="entry name" value="ALDH-like"/>
    <property type="match status" value="1"/>
</dbReference>
<dbReference type="PROSITE" id="PS00687">
    <property type="entry name" value="ALDEHYDE_DEHYDR_GLU"/>
    <property type="match status" value="1"/>
</dbReference>
<dbReference type="InterPro" id="IPR029510">
    <property type="entry name" value="Ald_DH_CS_GLU"/>
</dbReference>
<reference evidence="8 9" key="2">
    <citation type="journal article" date="2022" name="Arch. Microbiol.">
        <title>Rhodococcus pseudokoreensis sp. nov. isolated from the rhizosphere of young M26 apple rootstocks.</title>
        <authorList>
            <person name="Kampfer P."/>
            <person name="Glaeser S.P."/>
            <person name="Blom J."/>
            <person name="Wolf J."/>
            <person name="Benning S."/>
            <person name="Schloter M."/>
            <person name="Neumann-Schaal M."/>
        </authorList>
    </citation>
    <scope>NUCLEOTIDE SEQUENCE [LARGE SCALE GENOMIC DNA]</scope>
    <source>
        <strain evidence="8 9">R79</strain>
    </source>
</reference>
<feature type="active site" evidence="5">
    <location>
        <position position="250"/>
    </location>
</feature>
<dbReference type="InterPro" id="IPR015590">
    <property type="entry name" value="Aldehyde_DH_dom"/>
</dbReference>
<dbReference type="InterPro" id="IPR016161">
    <property type="entry name" value="Ald_DH/histidinol_DH"/>
</dbReference>
<feature type="domain" description="Aldehyde dehydrogenase" evidence="7">
    <location>
        <begin position="13"/>
        <end position="474"/>
    </location>
</feature>
<keyword evidence="2 6" id="KW-0560">Oxidoreductase</keyword>
<dbReference type="EC" id="1.2.1.3" evidence="3"/>
<gene>
    <name evidence="8" type="ORF">JWS13_16185</name>
</gene>
<dbReference type="PANTHER" id="PTHR42804">
    <property type="entry name" value="ALDEHYDE DEHYDROGENASE"/>
    <property type="match status" value="1"/>
</dbReference>
<keyword evidence="9" id="KW-1185">Reference proteome</keyword>
<reference evidence="8 9" key="1">
    <citation type="journal article" date="2021" name="Microbiol. Resour. Announc.">
        <title>Complete Genome Sequences of Two Rhodococcus sp. Strains with Large and Linear Chromosomes, Isolated from Apple Rhizosphere.</title>
        <authorList>
            <person name="Benning S."/>
            <person name="Brugnone N."/>
            <person name="Siani R."/>
            <person name="Kublik S."/>
            <person name="Schloter M."/>
            <person name="Rad V."/>
        </authorList>
    </citation>
    <scope>NUCLEOTIDE SEQUENCE [LARGE SCALE GENOMIC DNA]</scope>
    <source>
        <strain evidence="8 9">R79</strain>
    </source>
</reference>
<evidence type="ECO:0000256" key="1">
    <source>
        <dbReference type="ARBA" id="ARBA00009986"/>
    </source>
</evidence>
<dbReference type="PANTHER" id="PTHR42804:SF1">
    <property type="entry name" value="ALDEHYDE DEHYDROGENASE-RELATED"/>
    <property type="match status" value="1"/>
</dbReference>
<evidence type="ECO:0000259" key="7">
    <source>
        <dbReference type="Pfam" id="PF00171"/>
    </source>
</evidence>
<organism evidence="8 9">
    <name type="scientific">Rhodococcus pseudokoreensis</name>
    <dbReference type="NCBI Taxonomy" id="2811421"/>
    <lineage>
        <taxon>Bacteria</taxon>
        <taxon>Bacillati</taxon>
        <taxon>Actinomycetota</taxon>
        <taxon>Actinomycetes</taxon>
        <taxon>Mycobacteriales</taxon>
        <taxon>Nocardiaceae</taxon>
        <taxon>Rhodococcus</taxon>
    </lineage>
</organism>
<dbReference type="CDD" id="cd07139">
    <property type="entry name" value="ALDH_AldA-Rv0768"/>
    <property type="match status" value="1"/>
</dbReference>
<comment type="catalytic activity">
    <reaction evidence="4">
        <text>an aldehyde + NAD(+) + H2O = a carboxylate + NADH + 2 H(+)</text>
        <dbReference type="Rhea" id="RHEA:16185"/>
        <dbReference type="ChEBI" id="CHEBI:15377"/>
        <dbReference type="ChEBI" id="CHEBI:15378"/>
        <dbReference type="ChEBI" id="CHEBI:17478"/>
        <dbReference type="ChEBI" id="CHEBI:29067"/>
        <dbReference type="ChEBI" id="CHEBI:57540"/>
        <dbReference type="ChEBI" id="CHEBI:57945"/>
        <dbReference type="EC" id="1.2.1.3"/>
    </reaction>
</comment>
<dbReference type="Gene3D" id="3.40.605.10">
    <property type="entry name" value="Aldehyde Dehydrogenase, Chain A, domain 1"/>
    <property type="match status" value="1"/>
</dbReference>
<protein>
    <recommendedName>
        <fullName evidence="3">aldehyde dehydrogenase (NAD(+))</fullName>
        <ecNumber evidence="3">1.2.1.3</ecNumber>
    </recommendedName>
</protein>
<dbReference type="PROSITE" id="PS00070">
    <property type="entry name" value="ALDEHYDE_DEHYDR_CYS"/>
    <property type="match status" value="1"/>
</dbReference>
<evidence type="ECO:0000313" key="9">
    <source>
        <dbReference type="Proteomes" id="UP000662986"/>
    </source>
</evidence>
<proteinExistence type="inferred from homology"/>
<dbReference type="InterPro" id="IPR016163">
    <property type="entry name" value="Ald_DH_C"/>
</dbReference>
<evidence type="ECO:0000256" key="6">
    <source>
        <dbReference type="RuleBase" id="RU003345"/>
    </source>
</evidence>
<dbReference type="RefSeq" id="WP_206006557.1">
    <property type="nucleotide sequence ID" value="NZ_CP070619.1"/>
</dbReference>
<sequence>MTDYDKLYIGGKWVAPATDQVLEVFSPATEERVGSCPVASPADIDDAVAVARRAFDEGPWPQTTPAERGEILAKAAKLIEERGETLNALISSEMGQPPAMVGMMQQTPSLATLNFYAGLANEFEWEQTRTGVFGQTKVLREPVGVVAAVLAWNVPLFLAVNKLSPALLAGCTVLLKPAPESPLSTHVLAEIFAEAGVPEGVISVLPGGAETGEYLVSHPGIDKITFTGSSPVGRKIGAIAAQNLKRCSLELGGKSAAIILEDADLASTMPMLVMSGLMNTGQACVAQTRILAPRSRYDEVLDALVAGAGFMAVGDPSDPAAQLGPLISEKQRDRVEGYIAKGKEQGARVVLGGGRPDGLDKGWYVEPTIFADVDNSMTIAREEIFGPVLSVIPYDSEDEAIKIANDSDYGLAGSVYTTDIDHGLAVAKQIRTGTYAINWYAFDPGSPFGGYKASGIGRENGPEGLEAFCETKSVLMPPGYTG</sequence>
<dbReference type="Gene3D" id="3.40.309.10">
    <property type="entry name" value="Aldehyde Dehydrogenase, Chain A, domain 2"/>
    <property type="match status" value="1"/>
</dbReference>
<evidence type="ECO:0000256" key="3">
    <source>
        <dbReference type="ARBA" id="ARBA00024226"/>
    </source>
</evidence>
<dbReference type="InterPro" id="IPR016162">
    <property type="entry name" value="Ald_DH_N"/>
</dbReference>
<comment type="similarity">
    <text evidence="1 6">Belongs to the aldehyde dehydrogenase family.</text>
</comment>
<accession>A0A974W2V6</accession>
<evidence type="ECO:0000313" key="8">
    <source>
        <dbReference type="EMBL" id="QSE90046.1"/>
    </source>
</evidence>